<evidence type="ECO:0000256" key="1">
    <source>
        <dbReference type="SAM" id="MobiDB-lite"/>
    </source>
</evidence>
<comment type="caution">
    <text evidence="2">The sequence shown here is derived from an EMBL/GenBank/DDBJ whole genome shotgun (WGS) entry which is preliminary data.</text>
</comment>
<evidence type="ECO:0000313" key="3">
    <source>
        <dbReference type="Proteomes" id="UP001165082"/>
    </source>
</evidence>
<keyword evidence="3" id="KW-1185">Reference proteome</keyword>
<evidence type="ECO:0000313" key="2">
    <source>
        <dbReference type="EMBL" id="GMH63969.1"/>
    </source>
</evidence>
<feature type="compositionally biased region" description="Basic and acidic residues" evidence="1">
    <location>
        <begin position="9"/>
        <end position="22"/>
    </location>
</feature>
<organism evidence="2 3">
    <name type="scientific">Triparma retinervis</name>
    <dbReference type="NCBI Taxonomy" id="2557542"/>
    <lineage>
        <taxon>Eukaryota</taxon>
        <taxon>Sar</taxon>
        <taxon>Stramenopiles</taxon>
        <taxon>Ochrophyta</taxon>
        <taxon>Bolidophyceae</taxon>
        <taxon>Parmales</taxon>
        <taxon>Triparmaceae</taxon>
        <taxon>Triparma</taxon>
    </lineage>
</organism>
<dbReference type="AlphaFoldDB" id="A0A9W7A8S1"/>
<accession>A0A9W7A8S1</accession>
<reference evidence="2" key="1">
    <citation type="submission" date="2022-07" db="EMBL/GenBank/DDBJ databases">
        <title>Genome analysis of Parmales, a sister group of diatoms, reveals the evolutionary specialization of diatoms from phago-mixotrophs to photoautotrophs.</title>
        <authorList>
            <person name="Ban H."/>
            <person name="Sato S."/>
            <person name="Yoshikawa S."/>
            <person name="Kazumasa Y."/>
            <person name="Nakamura Y."/>
            <person name="Ichinomiya M."/>
            <person name="Saitoh K."/>
            <person name="Sato N."/>
            <person name="Blanc-Mathieu R."/>
            <person name="Endo H."/>
            <person name="Kuwata A."/>
            <person name="Ogata H."/>
        </authorList>
    </citation>
    <scope>NUCLEOTIDE SEQUENCE</scope>
</reference>
<proteinExistence type="predicted"/>
<dbReference type="Proteomes" id="UP001165082">
    <property type="component" value="Unassembled WGS sequence"/>
</dbReference>
<gene>
    <name evidence="2" type="ORF">TrRE_jg7058</name>
</gene>
<feature type="non-terminal residue" evidence="2">
    <location>
        <position position="22"/>
    </location>
</feature>
<name>A0A9W7A8S1_9STRA</name>
<feature type="region of interest" description="Disordered" evidence="1">
    <location>
        <begin position="1"/>
        <end position="22"/>
    </location>
</feature>
<sequence>MADVEPTTSDDKKMDDFLFHLK</sequence>
<dbReference type="EMBL" id="BRXZ01003888">
    <property type="protein sequence ID" value="GMH63969.1"/>
    <property type="molecule type" value="Genomic_DNA"/>
</dbReference>
<protein>
    <submittedName>
        <fullName evidence="2">Uncharacterized protein</fullName>
    </submittedName>
</protein>